<evidence type="ECO:0000313" key="1">
    <source>
        <dbReference type="EnsemblPlants" id="OB04G10190.1"/>
    </source>
</evidence>
<dbReference type="HOGENOM" id="CLU_2419529_0_0_1"/>
<name>J3LV44_ORYBR</name>
<dbReference type="Gramene" id="OB04G10190.1">
    <property type="protein sequence ID" value="OB04G10190.1"/>
    <property type="gene ID" value="OB04G10190"/>
</dbReference>
<dbReference type="EnsemblPlants" id="OB04G10190.1">
    <property type="protein sequence ID" value="OB04G10190.1"/>
    <property type="gene ID" value="OB04G10190"/>
</dbReference>
<evidence type="ECO:0000313" key="2">
    <source>
        <dbReference type="Proteomes" id="UP000006038"/>
    </source>
</evidence>
<dbReference type="Proteomes" id="UP000006038">
    <property type="component" value="Chromosome 4"/>
</dbReference>
<protein>
    <submittedName>
        <fullName evidence="1">Uncharacterized protein</fullName>
    </submittedName>
</protein>
<proteinExistence type="predicted"/>
<organism evidence="1">
    <name type="scientific">Oryza brachyantha</name>
    <name type="common">malo sina</name>
    <dbReference type="NCBI Taxonomy" id="4533"/>
    <lineage>
        <taxon>Eukaryota</taxon>
        <taxon>Viridiplantae</taxon>
        <taxon>Streptophyta</taxon>
        <taxon>Embryophyta</taxon>
        <taxon>Tracheophyta</taxon>
        <taxon>Spermatophyta</taxon>
        <taxon>Magnoliopsida</taxon>
        <taxon>Liliopsida</taxon>
        <taxon>Poales</taxon>
        <taxon>Poaceae</taxon>
        <taxon>BOP clade</taxon>
        <taxon>Oryzoideae</taxon>
        <taxon>Oryzeae</taxon>
        <taxon>Oryzinae</taxon>
        <taxon>Oryza</taxon>
    </lineage>
</organism>
<keyword evidence="2" id="KW-1185">Reference proteome</keyword>
<reference evidence="1" key="1">
    <citation type="journal article" date="2013" name="Nat. Commun.">
        <title>Whole-genome sequencing of Oryza brachyantha reveals mechanisms underlying Oryza genome evolution.</title>
        <authorList>
            <person name="Chen J."/>
            <person name="Huang Q."/>
            <person name="Gao D."/>
            <person name="Wang J."/>
            <person name="Lang Y."/>
            <person name="Liu T."/>
            <person name="Li B."/>
            <person name="Bai Z."/>
            <person name="Luis Goicoechea J."/>
            <person name="Liang C."/>
            <person name="Chen C."/>
            <person name="Zhang W."/>
            <person name="Sun S."/>
            <person name="Liao Y."/>
            <person name="Zhang X."/>
            <person name="Yang L."/>
            <person name="Song C."/>
            <person name="Wang M."/>
            <person name="Shi J."/>
            <person name="Liu G."/>
            <person name="Liu J."/>
            <person name="Zhou H."/>
            <person name="Zhou W."/>
            <person name="Yu Q."/>
            <person name="An N."/>
            <person name="Chen Y."/>
            <person name="Cai Q."/>
            <person name="Wang B."/>
            <person name="Liu B."/>
            <person name="Min J."/>
            <person name="Huang Y."/>
            <person name="Wu H."/>
            <person name="Li Z."/>
            <person name="Zhang Y."/>
            <person name="Yin Y."/>
            <person name="Song W."/>
            <person name="Jiang J."/>
            <person name="Jackson S.A."/>
            <person name="Wing R.A."/>
            <person name="Wang J."/>
            <person name="Chen M."/>
        </authorList>
    </citation>
    <scope>NUCLEOTIDE SEQUENCE [LARGE SCALE GENOMIC DNA]</scope>
    <source>
        <strain evidence="1">cv. IRGC 101232</strain>
    </source>
</reference>
<dbReference type="AlphaFoldDB" id="J3LV44"/>
<sequence>KRNKQHRPTQLSSSSSSCGVGVVWHRGTYTSAIRAVIAPLHCTFDSHFFSSVQFNSTRPRPDRLRRRGALLLFDSIRQIYSSTFPFHTSLYR</sequence>
<reference evidence="1" key="2">
    <citation type="submission" date="2013-04" db="UniProtKB">
        <authorList>
            <consortium name="EnsemblPlants"/>
        </authorList>
    </citation>
    <scope>IDENTIFICATION</scope>
</reference>
<accession>J3LV44</accession>